<organism evidence="2 3">
    <name type="scientific">Engystomops pustulosus</name>
    <name type="common">Tungara frog</name>
    <name type="synonym">Physalaemus pustulosus</name>
    <dbReference type="NCBI Taxonomy" id="76066"/>
    <lineage>
        <taxon>Eukaryota</taxon>
        <taxon>Metazoa</taxon>
        <taxon>Chordata</taxon>
        <taxon>Craniata</taxon>
        <taxon>Vertebrata</taxon>
        <taxon>Euteleostomi</taxon>
        <taxon>Amphibia</taxon>
        <taxon>Batrachia</taxon>
        <taxon>Anura</taxon>
        <taxon>Neobatrachia</taxon>
        <taxon>Hyloidea</taxon>
        <taxon>Leptodactylidae</taxon>
        <taxon>Leiuperinae</taxon>
        <taxon>Engystomops</taxon>
    </lineage>
</organism>
<dbReference type="AlphaFoldDB" id="A0AAV7ANL5"/>
<evidence type="ECO:0000313" key="2">
    <source>
        <dbReference type="EMBL" id="KAG8559663.1"/>
    </source>
</evidence>
<dbReference type="EMBL" id="WNYA01000008">
    <property type="protein sequence ID" value="KAG8559663.1"/>
    <property type="molecule type" value="Genomic_DNA"/>
</dbReference>
<dbReference type="Proteomes" id="UP000824782">
    <property type="component" value="Unassembled WGS sequence"/>
</dbReference>
<sequence length="66" mass="6732">MTGESGPPRAERRRRAGEPGIASKYPGLSGTRAAPEPSLHLPEPAAFPGGTARPPEQRAGQSGAGE</sequence>
<reference evidence="2" key="1">
    <citation type="thesis" date="2020" institute="ProQuest LLC" country="789 East Eisenhower Parkway, Ann Arbor, MI, USA">
        <title>Comparative Genomics and Chromosome Evolution.</title>
        <authorList>
            <person name="Mudd A.B."/>
        </authorList>
    </citation>
    <scope>NUCLEOTIDE SEQUENCE</scope>
    <source>
        <strain evidence="2">237g6f4</strain>
        <tissue evidence="2">Blood</tissue>
    </source>
</reference>
<feature type="region of interest" description="Disordered" evidence="1">
    <location>
        <begin position="1"/>
        <end position="66"/>
    </location>
</feature>
<comment type="caution">
    <text evidence="2">The sequence shown here is derived from an EMBL/GenBank/DDBJ whole genome shotgun (WGS) entry which is preliminary data.</text>
</comment>
<gene>
    <name evidence="2" type="ORF">GDO81_017406</name>
</gene>
<keyword evidence="3" id="KW-1185">Reference proteome</keyword>
<accession>A0AAV7ANL5</accession>
<evidence type="ECO:0000256" key="1">
    <source>
        <dbReference type="SAM" id="MobiDB-lite"/>
    </source>
</evidence>
<name>A0AAV7ANL5_ENGPU</name>
<proteinExistence type="predicted"/>
<evidence type="ECO:0000313" key="3">
    <source>
        <dbReference type="Proteomes" id="UP000824782"/>
    </source>
</evidence>
<protein>
    <submittedName>
        <fullName evidence="2">Uncharacterized protein</fullName>
    </submittedName>
</protein>